<protein>
    <submittedName>
        <fullName evidence="1">Uncharacterized protein</fullName>
    </submittedName>
</protein>
<gene>
    <name evidence="1" type="ORF">GCK32_022477</name>
</gene>
<name>A0AAN8GD19_TRICO</name>
<feature type="non-terminal residue" evidence="1">
    <location>
        <position position="1"/>
    </location>
</feature>
<keyword evidence="2" id="KW-1185">Reference proteome</keyword>
<dbReference type="EMBL" id="WIXE01004542">
    <property type="protein sequence ID" value="KAK5982943.1"/>
    <property type="molecule type" value="Genomic_DNA"/>
</dbReference>
<proteinExistence type="predicted"/>
<organism evidence="1 2">
    <name type="scientific">Trichostrongylus colubriformis</name>
    <name type="common">Black scour worm</name>
    <dbReference type="NCBI Taxonomy" id="6319"/>
    <lineage>
        <taxon>Eukaryota</taxon>
        <taxon>Metazoa</taxon>
        <taxon>Ecdysozoa</taxon>
        <taxon>Nematoda</taxon>
        <taxon>Chromadorea</taxon>
        <taxon>Rhabditida</taxon>
        <taxon>Rhabditina</taxon>
        <taxon>Rhabditomorpha</taxon>
        <taxon>Strongyloidea</taxon>
        <taxon>Trichostrongylidae</taxon>
        <taxon>Trichostrongylus</taxon>
    </lineage>
</organism>
<sequence length="59" mass="6783">QDDSNAAVFSGRLLPQSYGLGWRGYVMPMYSGEKRSMTEKMRSLKGRYNGQFRDILFGK</sequence>
<dbReference type="Proteomes" id="UP001331761">
    <property type="component" value="Unassembled WGS sequence"/>
</dbReference>
<dbReference type="AlphaFoldDB" id="A0AAN8GD19"/>
<comment type="caution">
    <text evidence="1">The sequence shown here is derived from an EMBL/GenBank/DDBJ whole genome shotgun (WGS) entry which is preliminary data.</text>
</comment>
<evidence type="ECO:0000313" key="1">
    <source>
        <dbReference type="EMBL" id="KAK5982943.1"/>
    </source>
</evidence>
<accession>A0AAN8GD19</accession>
<reference evidence="1 2" key="1">
    <citation type="submission" date="2019-10" db="EMBL/GenBank/DDBJ databases">
        <title>Assembly and Annotation for the nematode Trichostrongylus colubriformis.</title>
        <authorList>
            <person name="Martin J."/>
        </authorList>
    </citation>
    <scope>NUCLEOTIDE SEQUENCE [LARGE SCALE GENOMIC DNA]</scope>
    <source>
        <strain evidence="1">G859</strain>
        <tissue evidence="1">Whole worm</tissue>
    </source>
</reference>
<evidence type="ECO:0000313" key="2">
    <source>
        <dbReference type="Proteomes" id="UP001331761"/>
    </source>
</evidence>